<protein>
    <submittedName>
        <fullName evidence="1">Uncharacterized protein</fullName>
    </submittedName>
</protein>
<dbReference type="EMBL" id="JX556418">
    <property type="protein sequence ID" value="AFV81237.1"/>
    <property type="molecule type" value="Genomic_DNA"/>
</dbReference>
<dbReference type="Proteomes" id="UP000009398">
    <property type="component" value="Segment"/>
</dbReference>
<dbReference type="KEGG" id="vg:14181737"/>
<name>K7RFF0_9CAUD</name>
<accession>K7RFF0</accession>
<reference evidence="1 2" key="1">
    <citation type="journal article" date="2012" name="J. Virol.">
        <title>Genome Sequence of Temperate Vibrio parahaemolyticus Bacteriophage vB_VpaS_MAR10.</title>
        <authorList>
            <person name="Alanis Villa A."/>
            <person name="Kropinski A.M."/>
            <person name="Abbasifar R."/>
            <person name="Abbasifar A."/>
            <person name="Griffiths M.W."/>
        </authorList>
    </citation>
    <scope>NUCLEOTIDE SEQUENCE [LARGE SCALE GENOMIC DNA]</scope>
</reference>
<organism evidence="1 2">
    <name type="scientific">Vibrio phage vB_VpaS_MAR10</name>
    <dbReference type="NCBI Taxonomy" id="1229755"/>
    <lineage>
        <taxon>Viruses</taxon>
        <taxon>Duplodnaviria</taxon>
        <taxon>Heunggongvirae</taxon>
        <taxon>Uroviricota</taxon>
        <taxon>Caudoviricetes</taxon>
        <taxon>Mardecavirus</taxon>
        <taxon>Mardecavirus MAR10</taxon>
    </lineage>
</organism>
<keyword evidence="2" id="KW-1185">Reference proteome</keyword>
<gene>
    <name evidence="1" type="ORF">MAR10_005</name>
</gene>
<evidence type="ECO:0000313" key="2">
    <source>
        <dbReference type="Proteomes" id="UP000009398"/>
    </source>
</evidence>
<proteinExistence type="predicted"/>
<dbReference type="GeneID" id="14181737"/>
<evidence type="ECO:0000313" key="1">
    <source>
        <dbReference type="EMBL" id="AFV81237.1"/>
    </source>
</evidence>
<sequence length="117" mass="13222">MEHKVFGTAQALLVGGSHSGKFVTVKGDRIQLEKEENRPCLTLGTHVMQREQSPDITFTVEDYVKTDHRYGTTNIFVLAGMPGADLPSKLLAILVQKQSDIEQLENDLDLYRRDRSY</sequence>
<dbReference type="OrthoDB" id="38066at10239"/>
<dbReference type="RefSeq" id="YP_007111851.1">
    <property type="nucleotide sequence ID" value="NC_019713.1"/>
</dbReference>